<name>A0A928BTT0_XYLRU</name>
<evidence type="ECO:0000313" key="4">
    <source>
        <dbReference type="EMBL" id="MBE6267225.1"/>
    </source>
</evidence>
<evidence type="ECO:0000256" key="1">
    <source>
        <dbReference type="PROSITE-ProRule" id="PRU00473"/>
    </source>
</evidence>
<dbReference type="PANTHER" id="PTHR30329:SF21">
    <property type="entry name" value="LIPOPROTEIN YIAD-RELATED"/>
    <property type="match status" value="1"/>
</dbReference>
<feature type="domain" description="OmpA-like" evidence="3">
    <location>
        <begin position="273"/>
        <end position="383"/>
    </location>
</feature>
<keyword evidence="1" id="KW-0472">Membrane</keyword>
<dbReference type="Pfam" id="PF00691">
    <property type="entry name" value="OmpA"/>
    <property type="match status" value="1"/>
</dbReference>
<sequence>MKMKKAILSCLMLVAGLTASAQEQKGTTEYVFEPHWYVQVQPLGVQYTLGERDFGDLLSYNVQAAVGRQFSKLWGARLAVNAWQSKGGSKYDGQGYAWANKEYGWKWKYVAPSVDATLNLSNLIAGFNPNRVFNLNAFAGIGLNIAFSNGEAATANTQIKNDLGLTGYEPLAYLWDGTKVRLFGQFGLNADFKLNDAWSINVELAANTLNDKYNSKKAGNWDWYFNALAGIKYNFGKTYSTRFIPAPEPEIRYVEKVVEKIVEVPAPAPAETAATAAEPLRRDIFFTIGKTIIRKNQQQKIKDVVEYMKANPEAKVNVTGYADAGTGNDRINDRLAAGRADAVVKALKKAGISASRISYDSKGARVQPFADNDSNRVSIVIAE</sequence>
<dbReference type="InterPro" id="IPR036737">
    <property type="entry name" value="OmpA-like_sf"/>
</dbReference>
<dbReference type="AlphaFoldDB" id="A0A928BTT0"/>
<dbReference type="Proteomes" id="UP000763088">
    <property type="component" value="Unassembled WGS sequence"/>
</dbReference>
<dbReference type="CDD" id="cd07185">
    <property type="entry name" value="OmpA_C-like"/>
    <property type="match status" value="1"/>
</dbReference>
<gene>
    <name evidence="4" type="ORF">E7102_12305</name>
</gene>
<evidence type="ECO:0000313" key="5">
    <source>
        <dbReference type="Proteomes" id="UP000763088"/>
    </source>
</evidence>
<protein>
    <submittedName>
        <fullName evidence="4">OmpA family protein</fullName>
    </submittedName>
</protein>
<feature type="chain" id="PRO_5036927577" evidence="2">
    <location>
        <begin position="22"/>
        <end position="383"/>
    </location>
</feature>
<proteinExistence type="predicted"/>
<reference evidence="4" key="1">
    <citation type="submission" date="2019-04" db="EMBL/GenBank/DDBJ databases">
        <title>Evolution of Biomass-Degrading Anaerobic Consortia Revealed by Metagenomics.</title>
        <authorList>
            <person name="Peng X."/>
        </authorList>
    </citation>
    <scope>NUCLEOTIDE SEQUENCE</scope>
    <source>
        <strain evidence="4">SIG141</strain>
    </source>
</reference>
<feature type="signal peptide" evidence="2">
    <location>
        <begin position="1"/>
        <end position="21"/>
    </location>
</feature>
<dbReference type="PROSITE" id="PS51123">
    <property type="entry name" value="OMPA_2"/>
    <property type="match status" value="1"/>
</dbReference>
<dbReference type="PANTHER" id="PTHR30329">
    <property type="entry name" value="STATOR ELEMENT OF FLAGELLAR MOTOR COMPLEX"/>
    <property type="match status" value="1"/>
</dbReference>
<dbReference type="Gene3D" id="3.30.1330.60">
    <property type="entry name" value="OmpA-like domain"/>
    <property type="match status" value="1"/>
</dbReference>
<keyword evidence="2" id="KW-0732">Signal</keyword>
<comment type="caution">
    <text evidence="4">The sequence shown here is derived from an EMBL/GenBank/DDBJ whole genome shotgun (WGS) entry which is preliminary data.</text>
</comment>
<organism evidence="4 5">
    <name type="scientific">Xylanibacter ruminicola</name>
    <name type="common">Prevotella ruminicola</name>
    <dbReference type="NCBI Taxonomy" id="839"/>
    <lineage>
        <taxon>Bacteria</taxon>
        <taxon>Pseudomonadati</taxon>
        <taxon>Bacteroidota</taxon>
        <taxon>Bacteroidia</taxon>
        <taxon>Bacteroidales</taxon>
        <taxon>Prevotellaceae</taxon>
        <taxon>Xylanibacter</taxon>
    </lineage>
</organism>
<dbReference type="SUPFAM" id="SSF103088">
    <property type="entry name" value="OmpA-like"/>
    <property type="match status" value="1"/>
</dbReference>
<dbReference type="GO" id="GO:0016020">
    <property type="term" value="C:membrane"/>
    <property type="evidence" value="ECO:0007669"/>
    <property type="project" value="UniProtKB-UniRule"/>
</dbReference>
<evidence type="ECO:0000259" key="3">
    <source>
        <dbReference type="PROSITE" id="PS51123"/>
    </source>
</evidence>
<dbReference type="InterPro" id="IPR050330">
    <property type="entry name" value="Bact_OuterMem_StrucFunc"/>
</dbReference>
<accession>A0A928BTT0</accession>
<evidence type="ECO:0000256" key="2">
    <source>
        <dbReference type="SAM" id="SignalP"/>
    </source>
</evidence>
<dbReference type="SUPFAM" id="SSF56935">
    <property type="entry name" value="Porins"/>
    <property type="match status" value="1"/>
</dbReference>
<dbReference type="InterPro" id="IPR006665">
    <property type="entry name" value="OmpA-like"/>
</dbReference>
<dbReference type="EMBL" id="SUYD01000018">
    <property type="protein sequence ID" value="MBE6267225.1"/>
    <property type="molecule type" value="Genomic_DNA"/>
</dbReference>